<dbReference type="OrthoDB" id="1721415at2759"/>
<sequence>MYASDEIIDHSCVRSKSQATAQNKGQSVIETLFFGSSLFSQQGVSSTSLRTWPRGLHEEKTKKKDDVLQRGKTGEDSLTSIPFQILSWNPRALYFPNFASAEQCKSIIEIASLEPSSLALREGETAENTKDSLVKLLLKSPGTYQPQHAISAACKVVKR</sequence>
<evidence type="ECO:0000313" key="2">
    <source>
        <dbReference type="Proteomes" id="UP000594638"/>
    </source>
</evidence>
<proteinExistence type="predicted"/>
<dbReference type="AlphaFoldDB" id="A0A8S0RFE3"/>
<dbReference type="Gramene" id="OE9A099989T1">
    <property type="protein sequence ID" value="OE9A099989C1"/>
    <property type="gene ID" value="OE9A099989"/>
</dbReference>
<organism evidence="1 2">
    <name type="scientific">Olea europaea subsp. europaea</name>
    <dbReference type="NCBI Taxonomy" id="158383"/>
    <lineage>
        <taxon>Eukaryota</taxon>
        <taxon>Viridiplantae</taxon>
        <taxon>Streptophyta</taxon>
        <taxon>Embryophyta</taxon>
        <taxon>Tracheophyta</taxon>
        <taxon>Spermatophyta</taxon>
        <taxon>Magnoliopsida</taxon>
        <taxon>eudicotyledons</taxon>
        <taxon>Gunneridae</taxon>
        <taxon>Pentapetalae</taxon>
        <taxon>asterids</taxon>
        <taxon>lamiids</taxon>
        <taxon>Lamiales</taxon>
        <taxon>Oleaceae</taxon>
        <taxon>Oleeae</taxon>
        <taxon>Olea</taxon>
    </lineage>
</organism>
<protein>
    <submittedName>
        <fullName evidence="1">Probable prolyl 4-hydroxylase 9</fullName>
    </submittedName>
</protein>
<dbReference type="EMBL" id="CACTIH010003618">
    <property type="protein sequence ID" value="CAA2978306.1"/>
    <property type="molecule type" value="Genomic_DNA"/>
</dbReference>
<gene>
    <name evidence="1" type="ORF">OLEA9_A099989</name>
</gene>
<dbReference type="Proteomes" id="UP000594638">
    <property type="component" value="Unassembled WGS sequence"/>
</dbReference>
<name>A0A8S0RFE3_OLEEU</name>
<comment type="caution">
    <text evidence="1">The sequence shown here is derived from an EMBL/GenBank/DDBJ whole genome shotgun (WGS) entry which is preliminary data.</text>
</comment>
<accession>A0A8S0RFE3</accession>
<keyword evidence="2" id="KW-1185">Reference proteome</keyword>
<reference evidence="1 2" key="1">
    <citation type="submission" date="2019-12" db="EMBL/GenBank/DDBJ databases">
        <authorList>
            <person name="Alioto T."/>
            <person name="Alioto T."/>
            <person name="Gomez Garrido J."/>
        </authorList>
    </citation>
    <scope>NUCLEOTIDE SEQUENCE [LARGE SCALE GENOMIC DNA]</scope>
</reference>
<evidence type="ECO:0000313" key="1">
    <source>
        <dbReference type="EMBL" id="CAA2978306.1"/>
    </source>
</evidence>